<dbReference type="OrthoDB" id="3434319at2759"/>
<dbReference type="AlphaFoldDB" id="A0A9P5E5B3"/>
<evidence type="ECO:0000313" key="1">
    <source>
        <dbReference type="EMBL" id="KAF4495770.1"/>
    </source>
</evidence>
<protein>
    <submittedName>
        <fullName evidence="1">C6 zinc finger domain</fullName>
    </submittedName>
</protein>
<evidence type="ECO:0000313" key="2">
    <source>
        <dbReference type="Proteomes" id="UP000737391"/>
    </source>
</evidence>
<name>A0A9P5E5B3_9HYPO</name>
<dbReference type="EMBL" id="LUFC02000611">
    <property type="protein sequence ID" value="KAF4495770.1"/>
    <property type="molecule type" value="Genomic_DNA"/>
</dbReference>
<reference evidence="1" key="1">
    <citation type="submission" date="2020-01" db="EMBL/GenBank/DDBJ databases">
        <title>Identification and distribution of gene clusters putatively required for synthesis of sphingolipid metabolism inhibitors in phylogenetically diverse species of the filamentous fungus Fusarium.</title>
        <authorList>
            <person name="Kim H.-S."/>
            <person name="Busman M."/>
            <person name="Brown D.W."/>
            <person name="Divon H."/>
            <person name="Uhlig S."/>
            <person name="Proctor R.H."/>
        </authorList>
    </citation>
    <scope>NUCLEOTIDE SEQUENCE</scope>
    <source>
        <strain evidence="1">NRRL 31653</strain>
    </source>
</reference>
<proteinExistence type="predicted"/>
<gene>
    <name evidence="1" type="ORF">FAGAP_8100</name>
</gene>
<sequence>MYHARRRMQYWWAEEGRETEEVRLAGWPAQAESRLRRPERSHSVFADYDWNIDENDVLKTKPTQPNLTVICSGPARLVISELGSPVGSIDLSDALSKLSKLNNDLHTRMAAIESHRSVLTLRSILFREGPLYIGNLTVDTGSLPGAIAAFQQPKMPFAT</sequence>
<organism evidence="1 2">
    <name type="scientific">Fusarium agapanthi</name>
    <dbReference type="NCBI Taxonomy" id="1803897"/>
    <lineage>
        <taxon>Eukaryota</taxon>
        <taxon>Fungi</taxon>
        <taxon>Dikarya</taxon>
        <taxon>Ascomycota</taxon>
        <taxon>Pezizomycotina</taxon>
        <taxon>Sordariomycetes</taxon>
        <taxon>Hypocreomycetidae</taxon>
        <taxon>Hypocreales</taxon>
        <taxon>Nectriaceae</taxon>
        <taxon>Fusarium</taxon>
        <taxon>Fusarium fujikuroi species complex</taxon>
    </lineage>
</organism>
<comment type="caution">
    <text evidence="1">The sequence shown here is derived from an EMBL/GenBank/DDBJ whole genome shotgun (WGS) entry which is preliminary data.</text>
</comment>
<accession>A0A9P5E5B3</accession>
<keyword evidence="2" id="KW-1185">Reference proteome</keyword>
<dbReference type="Proteomes" id="UP000737391">
    <property type="component" value="Unassembled WGS sequence"/>
</dbReference>